<dbReference type="GO" id="GO:0005634">
    <property type="term" value="C:nucleus"/>
    <property type="evidence" value="ECO:0007669"/>
    <property type="project" value="TreeGrafter"/>
</dbReference>
<accession>A0A317XNU7</accession>
<feature type="compositionally biased region" description="Low complexity" evidence="1">
    <location>
        <begin position="404"/>
        <end position="424"/>
    </location>
</feature>
<evidence type="ECO:0000313" key="4">
    <source>
        <dbReference type="Proteomes" id="UP000246740"/>
    </source>
</evidence>
<protein>
    <recommendedName>
        <fullName evidence="2">Zn(2)-C6 fungal-type domain-containing protein</fullName>
    </recommendedName>
</protein>
<dbReference type="OrthoDB" id="65716at2759"/>
<dbReference type="GO" id="GO:0008270">
    <property type="term" value="F:zinc ion binding"/>
    <property type="evidence" value="ECO:0007669"/>
    <property type="project" value="InterPro"/>
</dbReference>
<dbReference type="AlphaFoldDB" id="A0A317XNU7"/>
<dbReference type="InterPro" id="IPR001138">
    <property type="entry name" value="Zn2Cys6_DnaBD"/>
</dbReference>
<feature type="compositionally biased region" description="Basic and acidic residues" evidence="1">
    <location>
        <begin position="21"/>
        <end position="43"/>
    </location>
</feature>
<dbReference type="SUPFAM" id="SSF57701">
    <property type="entry name" value="Zn2/Cys6 DNA-binding domain"/>
    <property type="match status" value="1"/>
</dbReference>
<feature type="region of interest" description="Disordered" evidence="1">
    <location>
        <begin position="170"/>
        <end position="277"/>
    </location>
</feature>
<dbReference type="SMART" id="SM00066">
    <property type="entry name" value="GAL4"/>
    <property type="match status" value="1"/>
</dbReference>
<dbReference type="GO" id="GO:0000977">
    <property type="term" value="F:RNA polymerase II transcription regulatory region sequence-specific DNA binding"/>
    <property type="evidence" value="ECO:0007669"/>
    <property type="project" value="TreeGrafter"/>
</dbReference>
<dbReference type="Gene3D" id="4.10.240.10">
    <property type="entry name" value="Zn(2)-C6 fungal-type DNA-binding domain"/>
    <property type="match status" value="1"/>
</dbReference>
<dbReference type="InParanoid" id="A0A317XNU7"/>
<dbReference type="STRING" id="1882483.A0A317XNU7"/>
<dbReference type="CDD" id="cd00067">
    <property type="entry name" value="GAL4"/>
    <property type="match status" value="1"/>
</dbReference>
<proteinExistence type="predicted"/>
<dbReference type="EMBL" id="KZ819196">
    <property type="protein sequence ID" value="PWY98960.1"/>
    <property type="molecule type" value="Genomic_DNA"/>
</dbReference>
<dbReference type="PANTHER" id="PTHR31986:SF7">
    <property type="entry name" value="REGULATOR OF DRUG SENSITIVITY 2"/>
    <property type="match status" value="1"/>
</dbReference>
<dbReference type="PROSITE" id="PS00463">
    <property type="entry name" value="ZN2_CY6_FUNGAL_1"/>
    <property type="match status" value="1"/>
</dbReference>
<feature type="region of interest" description="Disordered" evidence="1">
    <location>
        <begin position="1"/>
        <end position="135"/>
    </location>
</feature>
<feature type="compositionally biased region" description="Low complexity" evidence="1">
    <location>
        <begin position="229"/>
        <end position="244"/>
    </location>
</feature>
<dbReference type="Proteomes" id="UP000246740">
    <property type="component" value="Unassembled WGS sequence"/>
</dbReference>
<gene>
    <name evidence="3" type="ORF">BCV70DRAFT_121574</name>
</gene>
<name>A0A317XNU7_9BASI</name>
<feature type="domain" description="Zn(2)-C6 fungal-type" evidence="2">
    <location>
        <begin position="140"/>
        <end position="171"/>
    </location>
</feature>
<evidence type="ECO:0000313" key="3">
    <source>
        <dbReference type="EMBL" id="PWY98960.1"/>
    </source>
</evidence>
<evidence type="ECO:0000256" key="1">
    <source>
        <dbReference type="SAM" id="MobiDB-lite"/>
    </source>
</evidence>
<dbReference type="PANTHER" id="PTHR31986">
    <property type="entry name" value="REGULATOR OF DRUG SENSITIVITY 2"/>
    <property type="match status" value="1"/>
</dbReference>
<sequence>MHSERSGYGSRSWEQQGSSRSLDRDVSQPSSEDPHQRYADHRGIGPGRSDYSHPHAHPMSTADYEYSVDSSTGTQEHSRRASDASTNKAGRKRKKQFKYMIEDTGNNDDKDIVAGEDGDGEGNGDGGDGKKESRKKVKKACIFCKRSHMPCEEARPCKRCVKRGIPELCRDAEPTTESGSATGGVGGKQGSSAATTTTSSKKAASKSAAAASTSARSKKARSDVDSRSEGGSSASASSPSATTSHLAIPGVSARDPDFRPMMPISHLLSPADTEIKRTQQRPIYAACENAPETYRDRGQPTPGPSRTSPRGGSYSPKAYPNQAAWDRNLDLPTQHRMIQMLEAGPSALDLNDVFGDKPTSLLIAPSMVGLPVGDPLLRPSSTDSSRSQSRDHHHHHPSHHVMHSQHAQQHGSHHPGGYPHSSHQQHLDRGQRGGGGDPRYENDAVFKMPSRPKHLLHEEIATSAELRGVQRYSYTYGYAKLARWMQTRFSRESRESVDRTLGMIRPKFQAISRSLPEPELIEIEESFTRLIHHYQANVLEFVPVPMILTRRTGEIYAANDHASKLMQLPKSLFEGGQISHFQTVTEQDTVELWKLYASECVGDLALPPSRTATMEIDRSLLLFNKPGFDPRTGRLLGDGSGLCEDGTPAVIRRKIVVTFEAKISKHGLPVLVVGTMLPC</sequence>
<dbReference type="InterPro" id="IPR053045">
    <property type="entry name" value="Zinc_cluster_trans_reg"/>
</dbReference>
<dbReference type="GO" id="GO:0000981">
    <property type="term" value="F:DNA-binding transcription factor activity, RNA polymerase II-specific"/>
    <property type="evidence" value="ECO:0007669"/>
    <property type="project" value="InterPro"/>
</dbReference>
<reference evidence="3 4" key="1">
    <citation type="journal article" date="2018" name="Mol. Biol. Evol.">
        <title>Broad Genomic Sampling Reveals a Smut Pathogenic Ancestry of the Fungal Clade Ustilaginomycotina.</title>
        <authorList>
            <person name="Kijpornyongpan T."/>
            <person name="Mondo S.J."/>
            <person name="Barry K."/>
            <person name="Sandor L."/>
            <person name="Lee J."/>
            <person name="Lipzen A."/>
            <person name="Pangilinan J."/>
            <person name="LaButti K."/>
            <person name="Hainaut M."/>
            <person name="Henrissat B."/>
            <person name="Grigoriev I.V."/>
            <person name="Spatafora J.W."/>
            <person name="Aime M.C."/>
        </authorList>
    </citation>
    <scope>NUCLEOTIDE SEQUENCE [LARGE SCALE GENOMIC DNA]</scope>
    <source>
        <strain evidence="3 4">MCA 3645</strain>
    </source>
</reference>
<feature type="compositionally biased region" description="Basic residues" evidence="1">
    <location>
        <begin position="391"/>
        <end position="403"/>
    </location>
</feature>
<feature type="region of interest" description="Disordered" evidence="1">
    <location>
        <begin position="290"/>
        <end position="320"/>
    </location>
</feature>
<keyword evidence="4" id="KW-1185">Reference proteome</keyword>
<organism evidence="3 4">
    <name type="scientific">Testicularia cyperi</name>
    <dbReference type="NCBI Taxonomy" id="1882483"/>
    <lineage>
        <taxon>Eukaryota</taxon>
        <taxon>Fungi</taxon>
        <taxon>Dikarya</taxon>
        <taxon>Basidiomycota</taxon>
        <taxon>Ustilaginomycotina</taxon>
        <taxon>Ustilaginomycetes</taxon>
        <taxon>Ustilaginales</taxon>
        <taxon>Anthracoideaceae</taxon>
        <taxon>Testicularia</taxon>
    </lineage>
</organism>
<feature type="region of interest" description="Disordered" evidence="1">
    <location>
        <begin position="374"/>
        <end position="444"/>
    </location>
</feature>
<feature type="compositionally biased region" description="Low complexity" evidence="1">
    <location>
        <begin position="191"/>
        <end position="215"/>
    </location>
</feature>
<evidence type="ECO:0000259" key="2">
    <source>
        <dbReference type="PROSITE" id="PS50048"/>
    </source>
</evidence>
<dbReference type="PROSITE" id="PS50048">
    <property type="entry name" value="ZN2_CY6_FUNGAL_2"/>
    <property type="match status" value="1"/>
</dbReference>
<dbReference type="InterPro" id="IPR036864">
    <property type="entry name" value="Zn2-C6_fun-type_DNA-bd_sf"/>
</dbReference>